<accession>A0A1C9EI65</accession>
<dbReference type="KEGG" id="vg:80018744"/>
<dbReference type="RefSeq" id="YP_010754162.1">
    <property type="nucleotide sequence ID" value="NC_073456.1"/>
</dbReference>
<organism evidence="1 2">
    <name type="scientific">Rhodococcus phage ChewyVIII</name>
    <dbReference type="NCBI Taxonomy" id="1887657"/>
    <lineage>
        <taxon>Viruses</taxon>
        <taxon>Duplodnaviria</taxon>
        <taxon>Heunggongvirae</taxon>
        <taxon>Uroviricota</taxon>
        <taxon>Caudoviricetes</taxon>
        <taxon>Chewyvirus</taxon>
        <taxon>Chewyvirus chewyVIII</taxon>
    </lineage>
</organism>
<keyword evidence="2" id="KW-1185">Reference proteome</keyword>
<sequence>MAAFTFAVCADLQKGFEKPIPQVNQAIVDEFLRRASTRLMVILPGLKAAWEEDDTDPDSVLRTFVRDMVVDAAERKIRNPGGFSHENAGIFSVSRYEDFAKGRIDFNPEDLALLEGMLDTGKNHVFRGPIQTRVPHWNRPGLDYRPRGRYRR</sequence>
<dbReference type="EMBL" id="KX557288">
    <property type="protein sequence ID" value="AON97467.1"/>
    <property type="molecule type" value="Genomic_DNA"/>
</dbReference>
<gene>
    <name evidence="1" type="primary">45</name>
    <name evidence="1" type="ORF">SEA_CHEWYVIII_45</name>
</gene>
<proteinExistence type="predicted"/>
<reference evidence="2" key="1">
    <citation type="submission" date="2016-07" db="EMBL/GenBank/DDBJ databases">
        <authorList>
            <person name="Florea S."/>
            <person name="Webb J.S."/>
            <person name="Jaromczyk J."/>
            <person name="Schardl C.L."/>
        </authorList>
    </citation>
    <scope>NUCLEOTIDE SEQUENCE [LARGE SCALE GENOMIC DNA]</scope>
</reference>
<dbReference type="Proteomes" id="UP000221751">
    <property type="component" value="Segment"/>
</dbReference>
<dbReference type="GeneID" id="80018744"/>
<name>A0A1C9EI65_9CAUD</name>
<evidence type="ECO:0000313" key="1">
    <source>
        <dbReference type="EMBL" id="AON97467.1"/>
    </source>
</evidence>
<evidence type="ECO:0000313" key="2">
    <source>
        <dbReference type="Proteomes" id="UP000221751"/>
    </source>
</evidence>
<protein>
    <submittedName>
        <fullName evidence="1">Head-to-tail connector protein</fullName>
    </submittedName>
</protein>